<accession>A0AAV9XV90</accession>
<keyword evidence="12" id="KW-1185">Reference proteome</keyword>
<keyword evidence="4" id="KW-0926">Vacuole</keyword>
<dbReference type="Proteomes" id="UP001311799">
    <property type="component" value="Unassembled WGS sequence"/>
</dbReference>
<gene>
    <name evidence="11" type="ORF">RS030_4502</name>
</gene>
<dbReference type="GO" id="GO:0015194">
    <property type="term" value="F:L-serine transmembrane transporter activity"/>
    <property type="evidence" value="ECO:0007669"/>
    <property type="project" value="TreeGrafter"/>
</dbReference>
<evidence type="ECO:0000256" key="8">
    <source>
        <dbReference type="ARBA" id="ARBA00023136"/>
    </source>
</evidence>
<evidence type="ECO:0000256" key="6">
    <source>
        <dbReference type="ARBA" id="ARBA00022970"/>
    </source>
</evidence>
<keyword evidence="7 9" id="KW-1133">Transmembrane helix</keyword>
<feature type="transmembrane region" description="Helical" evidence="9">
    <location>
        <begin position="210"/>
        <end position="229"/>
    </location>
</feature>
<dbReference type="GO" id="GO:0015189">
    <property type="term" value="F:L-lysine transmembrane transporter activity"/>
    <property type="evidence" value="ECO:0007669"/>
    <property type="project" value="TreeGrafter"/>
</dbReference>
<evidence type="ECO:0000259" key="10">
    <source>
        <dbReference type="Pfam" id="PF01490"/>
    </source>
</evidence>
<dbReference type="GO" id="GO:0005302">
    <property type="term" value="F:L-tyrosine transmembrane transporter activity"/>
    <property type="evidence" value="ECO:0007669"/>
    <property type="project" value="TreeGrafter"/>
</dbReference>
<keyword evidence="5 9" id="KW-0812">Transmembrane</keyword>
<keyword evidence="3" id="KW-0813">Transport</keyword>
<keyword evidence="8 9" id="KW-0472">Membrane</keyword>
<dbReference type="GO" id="GO:0005774">
    <property type="term" value="C:vacuolar membrane"/>
    <property type="evidence" value="ECO:0007669"/>
    <property type="project" value="UniProtKB-SubCell"/>
</dbReference>
<dbReference type="GO" id="GO:0061459">
    <property type="term" value="F:L-arginine transmembrane transporter activity"/>
    <property type="evidence" value="ECO:0007669"/>
    <property type="project" value="TreeGrafter"/>
</dbReference>
<evidence type="ECO:0000256" key="4">
    <source>
        <dbReference type="ARBA" id="ARBA00022554"/>
    </source>
</evidence>
<dbReference type="PANTHER" id="PTHR22950">
    <property type="entry name" value="AMINO ACID TRANSPORTER"/>
    <property type="match status" value="1"/>
</dbReference>
<dbReference type="GO" id="GO:0005290">
    <property type="term" value="F:L-histidine transmembrane transporter activity"/>
    <property type="evidence" value="ECO:0007669"/>
    <property type="project" value="TreeGrafter"/>
</dbReference>
<dbReference type="AlphaFoldDB" id="A0AAV9XV90"/>
<dbReference type="InterPro" id="IPR013057">
    <property type="entry name" value="AA_transpt_TM"/>
</dbReference>
<dbReference type="PANTHER" id="PTHR22950:SF678">
    <property type="entry name" value="VACUOLAR AMINO ACID TRANSPORTER 5-RELATED"/>
    <property type="match status" value="1"/>
</dbReference>
<sequence length="474" mass="52608">MKSDTKKSLLHGDSNYKTRTLSISSISSYKTMNRTQSLAIYGLFEDEPETLPGLGGAIQGSSLSEAVSAMINTMIGIGTLAIPLAFAANGLLQGIILILICSFFSSLSLYLLSSIAIEYGDDVSFYSVTANHIPRLRWLVDSAIVIKSLGVSTSYLMVVGDLVYSLFFRNNSFGIEPKLLRAIVLVTSVVFFIAPASFPHKLKSMKYTNWLSVICILYVALIVFIRLIYSILMTKISNESSGIIPAFYTGNIDYTSTFSLLKCLETFPILIFAFTCQQNIFTVSNELQDRTLYRLKKIIFISIFTGIMVYSVIGISGYLLFGRGINKANILELFQSNSIDIFIGKFFIAVSLVFSYPIQCHPCRRSLSILLYSGVTEMEPKAEKRALNLITIIILTFTTLCAIYFTNLGLAYELVGTVCSNTTAFIIPSLLYIKVFSHKGLTLEKILAYFLFIMGILVLFSCLGAIMISLLKKY</sequence>
<reference evidence="11 12" key="1">
    <citation type="submission" date="2023-10" db="EMBL/GenBank/DDBJ databases">
        <title>Comparative genomics analysis reveals potential genetic determinants of host preference in Cryptosporidium xiaoi.</title>
        <authorList>
            <person name="Xiao L."/>
            <person name="Li J."/>
        </authorList>
    </citation>
    <scope>NUCLEOTIDE SEQUENCE [LARGE SCALE GENOMIC DNA]</scope>
    <source>
        <strain evidence="11 12">52996</strain>
    </source>
</reference>
<feature type="transmembrane region" description="Helical" evidence="9">
    <location>
        <begin position="95"/>
        <end position="117"/>
    </location>
</feature>
<comment type="similarity">
    <text evidence="2">Belongs to the amino acid/polyamine transporter 2 family.</text>
</comment>
<evidence type="ECO:0000256" key="2">
    <source>
        <dbReference type="ARBA" id="ARBA00008066"/>
    </source>
</evidence>
<feature type="transmembrane region" description="Helical" evidence="9">
    <location>
        <begin position="69"/>
        <end position="88"/>
    </location>
</feature>
<feature type="transmembrane region" description="Helical" evidence="9">
    <location>
        <begin position="298"/>
        <end position="321"/>
    </location>
</feature>
<evidence type="ECO:0000256" key="1">
    <source>
        <dbReference type="ARBA" id="ARBA00004128"/>
    </source>
</evidence>
<keyword evidence="6" id="KW-0029">Amino-acid transport</keyword>
<dbReference type="GO" id="GO:0005313">
    <property type="term" value="F:L-glutamate transmembrane transporter activity"/>
    <property type="evidence" value="ECO:0007669"/>
    <property type="project" value="TreeGrafter"/>
</dbReference>
<evidence type="ECO:0000313" key="11">
    <source>
        <dbReference type="EMBL" id="KAK6588592.1"/>
    </source>
</evidence>
<evidence type="ECO:0000256" key="9">
    <source>
        <dbReference type="SAM" id="Phobius"/>
    </source>
</evidence>
<comment type="subcellular location">
    <subcellularLocation>
        <location evidence="1">Vacuole membrane</location>
        <topology evidence="1">Multi-pass membrane protein</topology>
    </subcellularLocation>
</comment>
<dbReference type="EMBL" id="JAWDEY010000032">
    <property type="protein sequence ID" value="KAK6588592.1"/>
    <property type="molecule type" value="Genomic_DNA"/>
</dbReference>
<feature type="transmembrane region" description="Helical" evidence="9">
    <location>
        <begin position="341"/>
        <end position="358"/>
    </location>
</feature>
<feature type="transmembrane region" description="Helical" evidence="9">
    <location>
        <begin position="411"/>
        <end position="435"/>
    </location>
</feature>
<evidence type="ECO:0000256" key="5">
    <source>
        <dbReference type="ARBA" id="ARBA00022692"/>
    </source>
</evidence>
<feature type="transmembrane region" description="Helical" evidence="9">
    <location>
        <begin position="144"/>
        <end position="167"/>
    </location>
</feature>
<evidence type="ECO:0000256" key="3">
    <source>
        <dbReference type="ARBA" id="ARBA00022448"/>
    </source>
</evidence>
<protein>
    <submittedName>
        <fullName evidence="11">10 transmembrane domain aa transporter</fullName>
    </submittedName>
</protein>
<evidence type="ECO:0000256" key="7">
    <source>
        <dbReference type="ARBA" id="ARBA00022989"/>
    </source>
</evidence>
<feature type="transmembrane region" description="Helical" evidence="9">
    <location>
        <begin position="447"/>
        <end position="471"/>
    </location>
</feature>
<name>A0AAV9XV90_9CRYT</name>
<evidence type="ECO:0000313" key="12">
    <source>
        <dbReference type="Proteomes" id="UP001311799"/>
    </source>
</evidence>
<feature type="domain" description="Amino acid transporter transmembrane" evidence="10">
    <location>
        <begin position="60"/>
        <end position="466"/>
    </location>
</feature>
<organism evidence="11 12">
    <name type="scientific">Cryptosporidium xiaoi</name>
    <dbReference type="NCBI Taxonomy" id="659607"/>
    <lineage>
        <taxon>Eukaryota</taxon>
        <taxon>Sar</taxon>
        <taxon>Alveolata</taxon>
        <taxon>Apicomplexa</taxon>
        <taxon>Conoidasida</taxon>
        <taxon>Coccidia</taxon>
        <taxon>Eucoccidiorida</taxon>
        <taxon>Eimeriorina</taxon>
        <taxon>Cryptosporidiidae</taxon>
        <taxon>Cryptosporidium</taxon>
    </lineage>
</organism>
<feature type="transmembrane region" description="Helical" evidence="9">
    <location>
        <begin position="179"/>
        <end position="198"/>
    </location>
</feature>
<proteinExistence type="inferred from homology"/>
<comment type="caution">
    <text evidence="11">The sequence shown here is derived from an EMBL/GenBank/DDBJ whole genome shotgun (WGS) entry which is preliminary data.</text>
</comment>
<feature type="transmembrane region" description="Helical" evidence="9">
    <location>
        <begin position="386"/>
        <end position="405"/>
    </location>
</feature>
<dbReference type="Pfam" id="PF01490">
    <property type="entry name" value="Aa_trans"/>
    <property type="match status" value="1"/>
</dbReference>